<dbReference type="PANTHER" id="PTHR12277">
    <property type="entry name" value="ALPHA/BETA HYDROLASE DOMAIN-CONTAINING PROTEIN"/>
    <property type="match status" value="1"/>
</dbReference>
<feature type="domain" description="Peptidase S9 prolyl oligopeptidase catalytic" evidence="2">
    <location>
        <begin position="227"/>
        <end position="343"/>
    </location>
</feature>
<dbReference type="SUPFAM" id="SSF53474">
    <property type="entry name" value="alpha/beta-Hydrolases"/>
    <property type="match status" value="1"/>
</dbReference>
<dbReference type="GO" id="GO:0016787">
    <property type="term" value="F:hydrolase activity"/>
    <property type="evidence" value="ECO:0007669"/>
    <property type="project" value="UniProtKB-KW"/>
</dbReference>
<protein>
    <submittedName>
        <fullName evidence="3">Eukaryotic alpha beta hydrolase</fullName>
    </submittedName>
</protein>
<organism evidence="3">
    <name type="scientific">Ostreococcus tauri</name>
    <name type="common">Marine green alga</name>
    <dbReference type="NCBI Taxonomy" id="70448"/>
    <lineage>
        <taxon>Eukaryota</taxon>
        <taxon>Viridiplantae</taxon>
        <taxon>Chlorophyta</taxon>
        <taxon>Mamiellophyceae</taxon>
        <taxon>Mamiellales</taxon>
        <taxon>Bathycoccaceae</taxon>
        <taxon>Ostreococcus</taxon>
    </lineage>
</organism>
<dbReference type="EMBL" id="KZ155774">
    <property type="protein sequence ID" value="OUS48385.1"/>
    <property type="molecule type" value="Genomic_DNA"/>
</dbReference>
<evidence type="ECO:0000313" key="3">
    <source>
        <dbReference type="EMBL" id="OUS48385.1"/>
    </source>
</evidence>
<dbReference type="PANTHER" id="PTHR12277:SF81">
    <property type="entry name" value="PROTEIN ABHD13"/>
    <property type="match status" value="1"/>
</dbReference>
<dbReference type="InterPro" id="IPR001375">
    <property type="entry name" value="Peptidase_S9_cat"/>
</dbReference>
<name>A0A1Y5IN43_OSTTA</name>
<feature type="region of interest" description="Disordered" evidence="1">
    <location>
        <begin position="1"/>
        <end position="26"/>
    </location>
</feature>
<sequence length="440" mass="47725">MATTRGILVTEGARGRANGTTASASTSSAVSASVVDEDGIKKIGDDASRCYATIATSTSSSLRWFRARTDLARFAMFPGRPRDVIGNRTSSYDWTGGGLGEDARDPVDASVVYRKTLVGLEVCDRRTHVSCGMPYAIGDGQTSSGLRTCAMRIMRSRETKSGDEQCAADFFVIYLHGNACDVGDCAEEAMKLAIGLSSHVIVPEYPGYGVADGISHEESVNTIVKATVKYCVKYLLAPQSRMIIFGRSIGTGPATWLARLMCVQNGAPAGLVLQSPFTSIRDLAARYIGVGRYAIGDGWNIMENLAEVECPVLLLHGDQDEIIPYEHSNKLVDTMHVANADRVPCKPPSISMFTQQGADHNNYEVKAHIVMPCMKWIRTKVIPHALENLRKNKTAINKEEGEQKWLNPMHCRLVAKPHMLVYDRPPSPPLSAKGSASAGV</sequence>
<dbReference type="Gene3D" id="3.40.50.1820">
    <property type="entry name" value="alpha/beta hydrolase"/>
    <property type="match status" value="1"/>
</dbReference>
<keyword evidence="3" id="KW-0378">Hydrolase</keyword>
<dbReference type="Pfam" id="PF00326">
    <property type="entry name" value="Peptidase_S9"/>
    <property type="match status" value="1"/>
</dbReference>
<evidence type="ECO:0000256" key="1">
    <source>
        <dbReference type="SAM" id="MobiDB-lite"/>
    </source>
</evidence>
<proteinExistence type="predicted"/>
<accession>A0A1Y5IN43</accession>
<dbReference type="eggNOG" id="KOG1552">
    <property type="taxonomic scope" value="Eukaryota"/>
</dbReference>
<reference evidence="3" key="1">
    <citation type="submission" date="2017-04" db="EMBL/GenBank/DDBJ databases">
        <title>Population genomics of picophytoplankton unveils novel chromosome hypervariability.</title>
        <authorList>
            <consortium name="DOE Joint Genome Institute"/>
            <person name="Blanc-Mathieu R."/>
            <person name="Krasovec M."/>
            <person name="Hebrard M."/>
            <person name="Yau S."/>
            <person name="Desgranges E."/>
            <person name="Martin J."/>
            <person name="Schackwitz W."/>
            <person name="Kuo A."/>
            <person name="Salin G."/>
            <person name="Donnadieu C."/>
            <person name="Desdevises Y."/>
            <person name="Sanchez-Ferandin S."/>
            <person name="Moreau H."/>
            <person name="Rivals E."/>
            <person name="Grigoriev I.V."/>
            <person name="Grimsley N."/>
            <person name="Eyre-Walker A."/>
            <person name="Piganeau G."/>
        </authorList>
    </citation>
    <scope>NUCLEOTIDE SEQUENCE [LARGE SCALE GENOMIC DNA]</scope>
    <source>
        <strain evidence="3">RCC 1115</strain>
    </source>
</reference>
<gene>
    <name evidence="3" type="ORF">BE221DRAFT_68105</name>
</gene>
<dbReference type="AlphaFoldDB" id="A0A1Y5IN43"/>
<evidence type="ECO:0000259" key="2">
    <source>
        <dbReference type="Pfam" id="PF00326"/>
    </source>
</evidence>
<dbReference type="InterPro" id="IPR029058">
    <property type="entry name" value="AB_hydrolase_fold"/>
</dbReference>
<dbReference type="Proteomes" id="UP000195557">
    <property type="component" value="Unassembled WGS sequence"/>
</dbReference>